<reference evidence="2" key="1">
    <citation type="submission" date="2022-11" db="UniProtKB">
        <authorList>
            <consortium name="WormBaseParasite"/>
        </authorList>
    </citation>
    <scope>IDENTIFICATION</scope>
</reference>
<keyword evidence="1" id="KW-1185">Reference proteome</keyword>
<protein>
    <submittedName>
        <fullName evidence="2">Uncharacterized protein</fullName>
    </submittedName>
</protein>
<accession>A0A915J5L6</accession>
<name>A0A915J5L6_ROMCU</name>
<dbReference type="Proteomes" id="UP000887565">
    <property type="component" value="Unplaced"/>
</dbReference>
<dbReference type="WBParaSite" id="nRc.2.0.1.t21736-RA">
    <property type="protein sequence ID" value="nRc.2.0.1.t21736-RA"/>
    <property type="gene ID" value="nRc.2.0.1.g21736"/>
</dbReference>
<dbReference type="AlphaFoldDB" id="A0A915J5L6"/>
<evidence type="ECO:0000313" key="1">
    <source>
        <dbReference type="Proteomes" id="UP000887565"/>
    </source>
</evidence>
<organism evidence="1 2">
    <name type="scientific">Romanomermis culicivorax</name>
    <name type="common">Nematode worm</name>
    <dbReference type="NCBI Taxonomy" id="13658"/>
    <lineage>
        <taxon>Eukaryota</taxon>
        <taxon>Metazoa</taxon>
        <taxon>Ecdysozoa</taxon>
        <taxon>Nematoda</taxon>
        <taxon>Enoplea</taxon>
        <taxon>Dorylaimia</taxon>
        <taxon>Mermithida</taxon>
        <taxon>Mermithoidea</taxon>
        <taxon>Mermithidae</taxon>
        <taxon>Romanomermis</taxon>
    </lineage>
</organism>
<sequence>MKIITPGLAYIGTCGPKGQIFMVRADAFSPLAGCGIKIGNHNPLEGQWLTLKLGKLFQLLSIDFWSSRENDCFQCLIRIMAEMNNTPSRSNIPYMLSDLDSFDSS</sequence>
<evidence type="ECO:0000313" key="2">
    <source>
        <dbReference type="WBParaSite" id="nRc.2.0.1.t21736-RA"/>
    </source>
</evidence>
<proteinExistence type="predicted"/>